<dbReference type="PIRSF" id="PIRSF036492">
    <property type="entry name" value="ALDH"/>
    <property type="match status" value="1"/>
</dbReference>
<dbReference type="Gene3D" id="3.40.605.10">
    <property type="entry name" value="Aldehyde Dehydrogenase, Chain A, domain 1"/>
    <property type="match status" value="1"/>
</dbReference>
<dbReference type="InterPro" id="IPR029510">
    <property type="entry name" value="Ald_DH_CS_GLU"/>
</dbReference>
<evidence type="ECO:0000256" key="4">
    <source>
        <dbReference type="PIRSR" id="PIRSR036492-1"/>
    </source>
</evidence>
<dbReference type="FunFam" id="3.40.605.10:FF:000007">
    <property type="entry name" value="NAD/NADP-dependent betaine aldehyde dehydrogenase"/>
    <property type="match status" value="1"/>
</dbReference>
<dbReference type="SUPFAM" id="SSF53720">
    <property type="entry name" value="ALDH-like"/>
    <property type="match status" value="1"/>
</dbReference>
<gene>
    <name evidence="8" type="ORF">J0M35_14235</name>
</gene>
<dbReference type="Pfam" id="PF00171">
    <property type="entry name" value="Aldedh"/>
    <property type="match status" value="1"/>
</dbReference>
<feature type="active site" evidence="4">
    <location>
        <position position="274"/>
    </location>
</feature>
<dbReference type="AlphaFoldDB" id="A0A8J7TN71"/>
<reference evidence="8" key="1">
    <citation type="submission" date="2021-02" db="EMBL/GenBank/DDBJ databases">
        <title>Genome-Resolved Metagenomics of a Microbial Community Performing Photosynthetic Biological Nutrient Removal.</title>
        <authorList>
            <person name="Mcdaniel E.A."/>
        </authorList>
    </citation>
    <scope>NUCLEOTIDE SEQUENCE</scope>
    <source>
        <strain evidence="8">UWPOB_OBS1</strain>
    </source>
</reference>
<dbReference type="FunFam" id="3.40.309.10:FF:000009">
    <property type="entry name" value="Aldehyde dehydrogenase A"/>
    <property type="match status" value="1"/>
</dbReference>
<evidence type="ECO:0000256" key="3">
    <source>
        <dbReference type="PIRNR" id="PIRNR036492"/>
    </source>
</evidence>
<dbReference type="PANTHER" id="PTHR11699">
    <property type="entry name" value="ALDEHYDE DEHYDROGENASE-RELATED"/>
    <property type="match status" value="1"/>
</dbReference>
<dbReference type="InterPro" id="IPR015590">
    <property type="entry name" value="Aldehyde_DH_dom"/>
</dbReference>
<feature type="domain" description="Aldehyde dehydrogenase" evidence="7">
    <location>
        <begin position="7"/>
        <end position="467"/>
    </location>
</feature>
<keyword evidence="2 3" id="KW-0560">Oxidoreductase</keyword>
<dbReference type="Proteomes" id="UP000664277">
    <property type="component" value="Unassembled WGS sequence"/>
</dbReference>
<accession>A0A8J7TN71</accession>
<dbReference type="InterPro" id="IPR016163">
    <property type="entry name" value="Ald_DH_C"/>
</dbReference>
<dbReference type="CDD" id="cd07099">
    <property type="entry name" value="ALDH_DDALDH"/>
    <property type="match status" value="1"/>
</dbReference>
<dbReference type="InterPro" id="IPR016162">
    <property type="entry name" value="Ald_DH_N"/>
</dbReference>
<dbReference type="InterPro" id="IPR012394">
    <property type="entry name" value="Aldehyde_DH_NAD(P)"/>
</dbReference>
<feature type="active site" evidence="4 5">
    <location>
        <position position="240"/>
    </location>
</feature>
<proteinExistence type="inferred from homology"/>
<dbReference type="InterPro" id="IPR016161">
    <property type="entry name" value="Ald_DH/histidinol_DH"/>
</dbReference>
<evidence type="ECO:0000259" key="7">
    <source>
        <dbReference type="Pfam" id="PF00171"/>
    </source>
</evidence>
<evidence type="ECO:0000256" key="5">
    <source>
        <dbReference type="PROSITE-ProRule" id="PRU10007"/>
    </source>
</evidence>
<evidence type="ECO:0000256" key="6">
    <source>
        <dbReference type="RuleBase" id="RU003345"/>
    </source>
</evidence>
<dbReference type="PROSITE" id="PS00687">
    <property type="entry name" value="ALDEHYDE_DEHYDR_GLU"/>
    <property type="match status" value="1"/>
</dbReference>
<evidence type="ECO:0000313" key="8">
    <source>
        <dbReference type="EMBL" id="MBN8661520.1"/>
    </source>
</evidence>
<dbReference type="EMBL" id="JAFLCK010000021">
    <property type="protein sequence ID" value="MBN8661520.1"/>
    <property type="molecule type" value="Genomic_DNA"/>
</dbReference>
<dbReference type="GO" id="GO:0006081">
    <property type="term" value="P:aldehyde metabolic process"/>
    <property type="evidence" value="ECO:0007669"/>
    <property type="project" value="InterPro"/>
</dbReference>
<protein>
    <recommendedName>
        <fullName evidence="3">Aldehyde dehydrogenase</fullName>
    </recommendedName>
</protein>
<evidence type="ECO:0000256" key="2">
    <source>
        <dbReference type="ARBA" id="ARBA00023002"/>
    </source>
</evidence>
<sequence>MVVTSSEILIESINPSTKEVLGRVPIMGKGKVDEVVAASQKAYEMWQLTSYKQRAKYIGKLRQVIADQADDIARLISEEVGKPLAEAYLSELTGPLDTCTWLIENCEKLLNDQTITLSNPLLSSKQSIVTFEPLGVVGIIAPWNYPFSIPMMAILMAIMVGNTVVLKPSEKSPLIGLKIAELCQAAGLPPSVVEVITGDRETGKFLSEANLAKLIFTGSVQGGQKVMAQAAANLTPLSLELGGKDAAVVLPDAPLDWTCRGLVWGAFTNAGQACASVERVYLVKGKNTEKMLAKLVKLTSALKLGAGTADSTDVGPLIDEVQLAKVKEHVEDAVGKGARILAGGHSREDLGGYFFEPTILTDVNHTMKVMTEETFGPLMPIMVVENEDQAVELANDSQYGLCATIWAGKLERAECVARDLNVGTALINDCLFSHATPQLPWGGIKKSGFGRSHSYFGLYDLVNIKHISIDSAGGSHRVWWYPYGKGKIKMGKGGIQMLHGRMANRPSGLLNFVGNAFGQAEPGEENKESK</sequence>
<comment type="similarity">
    <text evidence="1 3 6">Belongs to the aldehyde dehydrogenase family.</text>
</comment>
<dbReference type="GO" id="GO:0016620">
    <property type="term" value="F:oxidoreductase activity, acting on the aldehyde or oxo group of donors, NAD or NADP as acceptor"/>
    <property type="evidence" value="ECO:0007669"/>
    <property type="project" value="InterPro"/>
</dbReference>
<organism evidence="8 9">
    <name type="scientific">Candidatus Obscuribacter phosphatis</name>
    <dbReference type="NCBI Taxonomy" id="1906157"/>
    <lineage>
        <taxon>Bacteria</taxon>
        <taxon>Bacillati</taxon>
        <taxon>Candidatus Melainabacteria</taxon>
        <taxon>Candidatus Obscuribacterales</taxon>
        <taxon>Candidatus Obscuribacteraceae</taxon>
        <taxon>Candidatus Obscuribacter</taxon>
    </lineage>
</organism>
<dbReference type="Gene3D" id="3.40.309.10">
    <property type="entry name" value="Aldehyde Dehydrogenase, Chain A, domain 2"/>
    <property type="match status" value="1"/>
</dbReference>
<evidence type="ECO:0000256" key="1">
    <source>
        <dbReference type="ARBA" id="ARBA00009986"/>
    </source>
</evidence>
<evidence type="ECO:0000313" key="9">
    <source>
        <dbReference type="Proteomes" id="UP000664277"/>
    </source>
</evidence>
<name>A0A8J7TN71_9BACT</name>
<comment type="caution">
    <text evidence="8">The sequence shown here is derived from an EMBL/GenBank/DDBJ whole genome shotgun (WGS) entry which is preliminary data.</text>
</comment>